<dbReference type="KEGG" id="pbro:HOP40_17760"/>
<feature type="transmembrane region" description="Helical" evidence="1">
    <location>
        <begin position="12"/>
        <end position="28"/>
    </location>
</feature>
<dbReference type="GO" id="GO:0004175">
    <property type="term" value="F:endopeptidase activity"/>
    <property type="evidence" value="ECO:0007669"/>
    <property type="project" value="UniProtKB-ARBA"/>
</dbReference>
<evidence type="ECO:0000313" key="4">
    <source>
        <dbReference type="Proteomes" id="UP000505377"/>
    </source>
</evidence>
<gene>
    <name evidence="3" type="ORF">HOP40_17760</name>
</gene>
<dbReference type="AlphaFoldDB" id="A0A6M6JLY9"/>
<evidence type="ECO:0000259" key="2">
    <source>
        <dbReference type="Pfam" id="PF02517"/>
    </source>
</evidence>
<feature type="domain" description="CAAX prenyl protease 2/Lysostaphin resistance protein A-like" evidence="2">
    <location>
        <begin position="125"/>
        <end position="211"/>
    </location>
</feature>
<feature type="transmembrane region" description="Helical" evidence="1">
    <location>
        <begin position="176"/>
        <end position="195"/>
    </location>
</feature>
<organism evidence="3 4">
    <name type="scientific">Pseudonocardia broussonetiae</name>
    <dbReference type="NCBI Taxonomy" id="2736640"/>
    <lineage>
        <taxon>Bacteria</taxon>
        <taxon>Bacillati</taxon>
        <taxon>Actinomycetota</taxon>
        <taxon>Actinomycetes</taxon>
        <taxon>Pseudonocardiales</taxon>
        <taxon>Pseudonocardiaceae</taxon>
        <taxon>Pseudonocardia</taxon>
    </lineage>
</organism>
<evidence type="ECO:0000256" key="1">
    <source>
        <dbReference type="SAM" id="Phobius"/>
    </source>
</evidence>
<keyword evidence="1" id="KW-0472">Membrane</keyword>
<feature type="transmembrane region" description="Helical" evidence="1">
    <location>
        <begin position="77"/>
        <end position="100"/>
    </location>
</feature>
<dbReference type="Proteomes" id="UP000505377">
    <property type="component" value="Chromosome"/>
</dbReference>
<accession>A0A6M6JLY9</accession>
<feature type="transmembrane region" description="Helical" evidence="1">
    <location>
        <begin position="34"/>
        <end position="56"/>
    </location>
</feature>
<keyword evidence="1" id="KW-0812">Transmembrane</keyword>
<evidence type="ECO:0000313" key="3">
    <source>
        <dbReference type="EMBL" id="QJY47429.1"/>
    </source>
</evidence>
<dbReference type="EMBL" id="CP053564">
    <property type="protein sequence ID" value="QJY47429.1"/>
    <property type="molecule type" value="Genomic_DNA"/>
</dbReference>
<keyword evidence="4" id="KW-1185">Reference proteome</keyword>
<dbReference type="InterPro" id="IPR003675">
    <property type="entry name" value="Rce1/LyrA-like_dom"/>
</dbReference>
<dbReference type="RefSeq" id="WP_172160020.1">
    <property type="nucleotide sequence ID" value="NZ_CP053564.1"/>
</dbReference>
<protein>
    <submittedName>
        <fullName evidence="3">CPBP family intramembrane metalloprotease</fullName>
    </submittedName>
</protein>
<dbReference type="GO" id="GO:0006508">
    <property type="term" value="P:proteolysis"/>
    <property type="evidence" value="ECO:0007669"/>
    <property type="project" value="UniProtKB-KW"/>
</dbReference>
<proteinExistence type="predicted"/>
<feature type="transmembrane region" description="Helical" evidence="1">
    <location>
        <begin position="229"/>
        <end position="247"/>
    </location>
</feature>
<keyword evidence="3" id="KW-0482">Metalloprotease</keyword>
<reference evidence="3 4" key="1">
    <citation type="submission" date="2020-05" db="EMBL/GenBank/DDBJ databases">
        <authorList>
            <person name="Mo P."/>
        </authorList>
    </citation>
    <scope>NUCLEOTIDE SEQUENCE [LARGE SCALE GENOMIC DNA]</scope>
    <source>
        <strain evidence="3 4">Gen01</strain>
    </source>
</reference>
<dbReference type="GO" id="GO:0008237">
    <property type="term" value="F:metallopeptidase activity"/>
    <property type="evidence" value="ECO:0007669"/>
    <property type="project" value="UniProtKB-KW"/>
</dbReference>
<keyword evidence="3" id="KW-0645">Protease</keyword>
<dbReference type="Pfam" id="PF02517">
    <property type="entry name" value="Rce1-like"/>
    <property type="match status" value="1"/>
</dbReference>
<name>A0A6M6JLY9_9PSEU</name>
<sequence>MSSIVTWTRQHRLVAFFGLAFAVSWWVWPFHALGLAPTAFFPCGPLVAALVVIGVTEGRPGYRTLGARMVRWRVGRRWWAVAIGTPLAVLAVAAAANVVVWGAPAPVPADMAWGALAVGLAVRFVNPLDGPLGEEPGWRGYALPQLQTTRSPLVAGLVLGGFAALWHLPLVVTGQLAANGLVVTFAITLVYVWLFNRTGGSVLMTMVFHIAQGLGHAALGFAGADAARMDLLTGALWCAIAVGVIVLDRGAWRVAPVSAVAEPPAEPVLR</sequence>
<feature type="transmembrane region" description="Helical" evidence="1">
    <location>
        <begin position="202"/>
        <end position="223"/>
    </location>
</feature>
<dbReference type="GO" id="GO:0080120">
    <property type="term" value="P:CAAX-box protein maturation"/>
    <property type="evidence" value="ECO:0007669"/>
    <property type="project" value="UniProtKB-ARBA"/>
</dbReference>
<keyword evidence="1" id="KW-1133">Transmembrane helix</keyword>
<keyword evidence="3" id="KW-0378">Hydrolase</keyword>